<evidence type="ECO:0008006" key="4">
    <source>
        <dbReference type="Google" id="ProtNLM"/>
    </source>
</evidence>
<evidence type="ECO:0000256" key="1">
    <source>
        <dbReference type="SAM" id="SignalP"/>
    </source>
</evidence>
<organism evidence="2 3">
    <name type="scientific">Oceanococcus atlanticus</name>
    <dbReference type="NCBI Taxonomy" id="1317117"/>
    <lineage>
        <taxon>Bacteria</taxon>
        <taxon>Pseudomonadati</taxon>
        <taxon>Pseudomonadota</taxon>
        <taxon>Gammaproteobacteria</taxon>
        <taxon>Chromatiales</taxon>
        <taxon>Oceanococcaceae</taxon>
        <taxon>Oceanococcus</taxon>
    </lineage>
</organism>
<dbReference type="OrthoDB" id="7172943at2"/>
<dbReference type="Proteomes" id="UP000192342">
    <property type="component" value="Unassembled WGS sequence"/>
</dbReference>
<feature type="chain" id="PRO_5012553369" description="Lipoprotein" evidence="1">
    <location>
        <begin position="20"/>
        <end position="172"/>
    </location>
</feature>
<dbReference type="AlphaFoldDB" id="A0A1Y1SEA2"/>
<evidence type="ECO:0000313" key="2">
    <source>
        <dbReference type="EMBL" id="ORE87327.1"/>
    </source>
</evidence>
<keyword evidence="1" id="KW-0732">Signal</keyword>
<proteinExistence type="predicted"/>
<gene>
    <name evidence="2" type="ORF">ATO7_09807</name>
</gene>
<evidence type="ECO:0000313" key="3">
    <source>
        <dbReference type="Proteomes" id="UP000192342"/>
    </source>
</evidence>
<reference evidence="2 3" key="1">
    <citation type="submission" date="2013-04" db="EMBL/GenBank/DDBJ databases">
        <title>Oceanococcus atlanticus 22II-S10r2 Genome Sequencing.</title>
        <authorList>
            <person name="Lai Q."/>
            <person name="Li G."/>
            <person name="Shao Z."/>
        </authorList>
    </citation>
    <scope>NUCLEOTIDE SEQUENCE [LARGE SCALE GENOMIC DNA]</scope>
    <source>
        <strain evidence="2 3">22II-S10r2</strain>
    </source>
</reference>
<dbReference type="RefSeq" id="WP_146680271.1">
    <property type="nucleotide sequence ID" value="NZ_AQQV01000002.1"/>
</dbReference>
<dbReference type="STRING" id="1317117.ATO7_09807"/>
<feature type="signal peptide" evidence="1">
    <location>
        <begin position="1"/>
        <end position="19"/>
    </location>
</feature>
<comment type="caution">
    <text evidence="2">The sequence shown here is derived from an EMBL/GenBank/DDBJ whole genome shotgun (WGS) entry which is preliminary data.</text>
</comment>
<dbReference type="NCBIfam" id="NF047637">
    <property type="entry name" value="lipo_CC0125"/>
    <property type="match status" value="1"/>
</dbReference>
<dbReference type="PROSITE" id="PS51257">
    <property type="entry name" value="PROKAR_LIPOPROTEIN"/>
    <property type="match status" value="1"/>
</dbReference>
<keyword evidence="3" id="KW-1185">Reference proteome</keyword>
<accession>A0A1Y1SEA2</accession>
<protein>
    <recommendedName>
        <fullName evidence="4">Lipoprotein</fullName>
    </recommendedName>
</protein>
<dbReference type="EMBL" id="AQQV01000002">
    <property type="protein sequence ID" value="ORE87327.1"/>
    <property type="molecule type" value="Genomic_DNA"/>
</dbReference>
<name>A0A1Y1SEA2_9GAMM</name>
<sequence length="172" mass="18992">MKWLCLALLTMGLGACASAGPVYTSADKTGAYGYSETKLAEERYRVSFQGKSSTPSDAVKNMVLLRAAELAMSKGYDWFQVLRQDTDKETRTTPQTVGSYSTGTRVYRDCGLLGCTTTVTPDYTGVGVVTTRQSDRYQTAVEILLGKGEVEQSTNVYNARELYNNLIEIYRD</sequence>